<keyword evidence="3" id="KW-1185">Reference proteome</keyword>
<evidence type="ECO:0000256" key="1">
    <source>
        <dbReference type="SAM" id="MobiDB-lite"/>
    </source>
</evidence>
<reference evidence="2" key="1">
    <citation type="journal article" date="2023" name="Science">
        <title>Genome structures resolve the early diversification of teleost fishes.</title>
        <authorList>
            <person name="Parey E."/>
            <person name="Louis A."/>
            <person name="Montfort J."/>
            <person name="Bouchez O."/>
            <person name="Roques C."/>
            <person name="Iampietro C."/>
            <person name="Lluch J."/>
            <person name="Castinel A."/>
            <person name="Donnadieu C."/>
            <person name="Desvignes T."/>
            <person name="Floi Bucao C."/>
            <person name="Jouanno E."/>
            <person name="Wen M."/>
            <person name="Mejri S."/>
            <person name="Dirks R."/>
            <person name="Jansen H."/>
            <person name="Henkel C."/>
            <person name="Chen W.J."/>
            <person name="Zahm M."/>
            <person name="Cabau C."/>
            <person name="Klopp C."/>
            <person name="Thompson A.W."/>
            <person name="Robinson-Rechavi M."/>
            <person name="Braasch I."/>
            <person name="Lecointre G."/>
            <person name="Bobe J."/>
            <person name="Postlethwait J.H."/>
            <person name="Berthelot C."/>
            <person name="Roest Crollius H."/>
            <person name="Guiguen Y."/>
        </authorList>
    </citation>
    <scope>NUCLEOTIDE SEQUENCE</scope>
    <source>
        <strain evidence="2">Concon-B</strain>
    </source>
</reference>
<comment type="caution">
    <text evidence="2">The sequence shown here is derived from an EMBL/GenBank/DDBJ whole genome shotgun (WGS) entry which is preliminary data.</text>
</comment>
<organism evidence="2 3">
    <name type="scientific">Conger conger</name>
    <name type="common">Conger eel</name>
    <name type="synonym">Muraena conger</name>
    <dbReference type="NCBI Taxonomy" id="82655"/>
    <lineage>
        <taxon>Eukaryota</taxon>
        <taxon>Metazoa</taxon>
        <taxon>Chordata</taxon>
        <taxon>Craniata</taxon>
        <taxon>Vertebrata</taxon>
        <taxon>Euteleostomi</taxon>
        <taxon>Actinopterygii</taxon>
        <taxon>Neopterygii</taxon>
        <taxon>Teleostei</taxon>
        <taxon>Anguilliformes</taxon>
        <taxon>Congridae</taxon>
        <taxon>Conger</taxon>
    </lineage>
</organism>
<feature type="region of interest" description="Disordered" evidence="1">
    <location>
        <begin position="130"/>
        <end position="163"/>
    </location>
</feature>
<gene>
    <name evidence="2" type="ORF">COCON_G00043750</name>
</gene>
<feature type="region of interest" description="Disordered" evidence="1">
    <location>
        <begin position="18"/>
        <end position="37"/>
    </location>
</feature>
<dbReference type="OrthoDB" id="8948568at2759"/>
<feature type="compositionally biased region" description="Basic and acidic residues" evidence="1">
    <location>
        <begin position="147"/>
        <end position="158"/>
    </location>
</feature>
<feature type="compositionally biased region" description="Polar residues" evidence="1">
    <location>
        <begin position="18"/>
        <end position="29"/>
    </location>
</feature>
<evidence type="ECO:0000313" key="3">
    <source>
        <dbReference type="Proteomes" id="UP001152803"/>
    </source>
</evidence>
<name>A0A9Q1DU70_CONCO</name>
<dbReference type="Proteomes" id="UP001152803">
    <property type="component" value="Unassembled WGS sequence"/>
</dbReference>
<accession>A0A9Q1DU70</accession>
<proteinExistence type="predicted"/>
<dbReference type="AlphaFoldDB" id="A0A9Q1DU70"/>
<evidence type="ECO:0000313" key="2">
    <source>
        <dbReference type="EMBL" id="KAJ8281856.1"/>
    </source>
</evidence>
<dbReference type="EMBL" id="JAFJMO010000003">
    <property type="protein sequence ID" value="KAJ8281856.1"/>
    <property type="molecule type" value="Genomic_DNA"/>
</dbReference>
<feature type="region of interest" description="Disordered" evidence="1">
    <location>
        <begin position="280"/>
        <end position="301"/>
    </location>
</feature>
<protein>
    <submittedName>
        <fullName evidence="2">Uncharacterized protein</fullName>
    </submittedName>
</protein>
<sequence>MPRATLFLASHTVSIQLSNATQHTPSTDPSVGRPKPGVTLQLVSDRGHGTPVSALVFGVQRRRIERLARSLGGNGVKYERESAVERQKAKEELALGAPAVLVMRTAGGRGHVTLIHRPHLREAFVRLSPHTRQNNKGPRSAFVSPDATKHVDDKDKGVGARAGRGTGVVSNAVRNIGAYRCHFHTLELAARQQTGHSQEVEWTLRVQRGEEPRTLPGRADDTTARLTTARPLSERKIAPHAETDIVGFTDRVHLSQQDSNADKELIQGCRGGIARIERLEPIRSPPRNRNGDGPLGQWVPSPPLGSALLSVRSQKDAAGGGALERSPAPWGLLIG</sequence>